<evidence type="ECO:0000256" key="1">
    <source>
        <dbReference type="SAM" id="MobiDB-lite"/>
    </source>
</evidence>
<proteinExistence type="predicted"/>
<name>A0A1J8PGW5_9AGAM</name>
<dbReference type="EMBL" id="LVVM01006536">
    <property type="protein sequence ID" value="OJA07831.1"/>
    <property type="molecule type" value="Genomic_DNA"/>
</dbReference>
<accession>A0A1J8PGW5</accession>
<evidence type="ECO:0000313" key="3">
    <source>
        <dbReference type="Proteomes" id="UP000183567"/>
    </source>
</evidence>
<sequence length="124" mass="13688">MNVHGAETSSYDYDADGFHDSDEEDENNSYVAPDHSSHDDIAMEFGDDLRIPGDGRGIAFVVEFLKDGDTLALRSPHHMSSKSTILVTHLSDPYDASSPVHHPHLRPQSSSYPQYTMPGLDMPS</sequence>
<feature type="region of interest" description="Disordered" evidence="1">
    <location>
        <begin position="92"/>
        <end position="124"/>
    </location>
</feature>
<evidence type="ECO:0000313" key="2">
    <source>
        <dbReference type="EMBL" id="OJA07831.1"/>
    </source>
</evidence>
<gene>
    <name evidence="2" type="ORF">AZE42_09143</name>
</gene>
<dbReference type="AlphaFoldDB" id="A0A1J8PGW5"/>
<protein>
    <submittedName>
        <fullName evidence="2">Uncharacterized protein</fullName>
    </submittedName>
</protein>
<dbReference type="Proteomes" id="UP000183567">
    <property type="component" value="Unassembled WGS sequence"/>
</dbReference>
<organism evidence="2 3">
    <name type="scientific">Rhizopogon vesiculosus</name>
    <dbReference type="NCBI Taxonomy" id="180088"/>
    <lineage>
        <taxon>Eukaryota</taxon>
        <taxon>Fungi</taxon>
        <taxon>Dikarya</taxon>
        <taxon>Basidiomycota</taxon>
        <taxon>Agaricomycotina</taxon>
        <taxon>Agaricomycetes</taxon>
        <taxon>Agaricomycetidae</taxon>
        <taxon>Boletales</taxon>
        <taxon>Suillineae</taxon>
        <taxon>Rhizopogonaceae</taxon>
        <taxon>Rhizopogon</taxon>
    </lineage>
</organism>
<reference evidence="2 3" key="1">
    <citation type="submission" date="2016-03" db="EMBL/GenBank/DDBJ databases">
        <title>Comparative genomics of the ectomycorrhizal sister species Rhizopogon vinicolor and Rhizopogon vesiculosus (Basidiomycota: Boletales) reveals a divergence of the mating type B locus.</title>
        <authorList>
            <person name="Mujic A.B."/>
            <person name="Kuo A."/>
            <person name="Tritt A."/>
            <person name="Lipzen A."/>
            <person name="Chen C."/>
            <person name="Johnson J."/>
            <person name="Sharma A."/>
            <person name="Barry K."/>
            <person name="Grigoriev I.V."/>
            <person name="Spatafora J.W."/>
        </authorList>
    </citation>
    <scope>NUCLEOTIDE SEQUENCE [LARGE SCALE GENOMIC DNA]</scope>
    <source>
        <strain evidence="2 3">AM-OR11-056</strain>
    </source>
</reference>
<comment type="caution">
    <text evidence="2">The sequence shown here is derived from an EMBL/GenBank/DDBJ whole genome shotgun (WGS) entry which is preliminary data.</text>
</comment>
<keyword evidence="3" id="KW-1185">Reference proteome</keyword>
<feature type="region of interest" description="Disordered" evidence="1">
    <location>
        <begin position="1"/>
        <end position="38"/>
    </location>
</feature>
<dbReference type="OrthoDB" id="10490955at2759"/>